<keyword evidence="3" id="KW-0442">Lipid degradation</keyword>
<evidence type="ECO:0000256" key="4">
    <source>
        <dbReference type="ARBA" id="ARBA00023098"/>
    </source>
</evidence>
<dbReference type="InterPro" id="IPR047794">
    <property type="entry name" value="C45_proenzyme-like"/>
</dbReference>
<name>A0A6C0HCM0_9ZZZZ</name>
<protein>
    <recommendedName>
        <fullName evidence="8">Phospholipase B-like</fullName>
    </recommendedName>
</protein>
<evidence type="ECO:0000256" key="3">
    <source>
        <dbReference type="ARBA" id="ARBA00022963"/>
    </source>
</evidence>
<dbReference type="NCBIfam" id="NF040521">
    <property type="entry name" value="C45_proenzyme"/>
    <property type="match status" value="1"/>
</dbReference>
<dbReference type="GO" id="GO:0005576">
    <property type="term" value="C:extracellular region"/>
    <property type="evidence" value="ECO:0007669"/>
    <property type="project" value="TreeGrafter"/>
</dbReference>
<evidence type="ECO:0000313" key="7">
    <source>
        <dbReference type="EMBL" id="QHT78382.1"/>
    </source>
</evidence>
<evidence type="ECO:0000256" key="6">
    <source>
        <dbReference type="SAM" id="MobiDB-lite"/>
    </source>
</evidence>
<evidence type="ECO:0000256" key="5">
    <source>
        <dbReference type="ARBA" id="ARBA00023180"/>
    </source>
</evidence>
<dbReference type="InterPro" id="IPR007000">
    <property type="entry name" value="PLipase_B-like"/>
</dbReference>
<feature type="region of interest" description="Disordered" evidence="6">
    <location>
        <begin position="124"/>
        <end position="147"/>
    </location>
</feature>
<dbReference type="GO" id="GO:0004620">
    <property type="term" value="F:phospholipase activity"/>
    <property type="evidence" value="ECO:0007669"/>
    <property type="project" value="InterPro"/>
</dbReference>
<keyword evidence="4" id="KW-0443">Lipid metabolism</keyword>
<dbReference type="PANTHER" id="PTHR12370:SF3">
    <property type="entry name" value="PHOSPHOLIPASE B-LIKE 2-RELATED"/>
    <property type="match status" value="1"/>
</dbReference>
<dbReference type="AlphaFoldDB" id="A0A6C0HCM0"/>
<sequence length="490" mass="56615">MSSIMKLKNGICYDLNGWKYMSIRGSPRERGYAHGYFVAKEFKEIQKMLNFVIYEDFGETWDFFIEAAKTLYKDKLKQEFHEFYLEMEGIAEGINAGGTKTSLEEIIAWNNYFALTENWYSNREPSGSSSKQHHGEGGSASDGYKRKKGQQERCSAFMVTGKDFTEDGKIVCAHNNFSNFVDGQYANCVIDIRCDKGNRILYQAFAGFIWSGTDFFVTSKGIIGTETTMGGFLPFENNLPISCRIRQAMQYGNTLDDYVEILLKGNSGDYANSWMFGNINTNEIMLFELGLKYHNVKRTKNGYFIGFNAPYDPRIRNLESADTGFDDIRRHQGARRVRLDDLMQEHKGKINIYIAKEIISDHYDVYLNKTNPCSRTCCSHYDLDAREYMSDPSRPKPYAPRGALDGCVIDATMAKNMSFELRYGNSCGTPFLKNEFCDQNRQWGYLRPYLHNRPQMPWTMFGITNKYSKRGKKTRRRLKMGKKSRRLLME</sequence>
<proteinExistence type="predicted"/>
<reference evidence="7" key="1">
    <citation type="journal article" date="2020" name="Nature">
        <title>Giant virus diversity and host interactions through global metagenomics.</title>
        <authorList>
            <person name="Schulz F."/>
            <person name="Roux S."/>
            <person name="Paez-Espino D."/>
            <person name="Jungbluth S."/>
            <person name="Walsh D.A."/>
            <person name="Denef V.J."/>
            <person name="McMahon K.D."/>
            <person name="Konstantinidis K.T."/>
            <person name="Eloe-Fadrosh E.A."/>
            <person name="Kyrpides N.C."/>
            <person name="Woyke T."/>
        </authorList>
    </citation>
    <scope>NUCLEOTIDE SEQUENCE</scope>
    <source>
        <strain evidence="7">GVMAG-M-3300023179-91</strain>
    </source>
</reference>
<keyword evidence="2" id="KW-0378">Hydrolase</keyword>
<dbReference type="Gene3D" id="3.60.60.30">
    <property type="match status" value="1"/>
</dbReference>
<evidence type="ECO:0008006" key="8">
    <source>
        <dbReference type="Google" id="ProtNLM"/>
    </source>
</evidence>
<keyword evidence="1" id="KW-0732">Signal</keyword>
<evidence type="ECO:0000256" key="2">
    <source>
        <dbReference type="ARBA" id="ARBA00022801"/>
    </source>
</evidence>
<accession>A0A6C0HCM0</accession>
<keyword evidence="5" id="KW-0325">Glycoprotein</keyword>
<dbReference type="PANTHER" id="PTHR12370">
    <property type="entry name" value="PHOSPHOLIPASE B-RELATED"/>
    <property type="match status" value="1"/>
</dbReference>
<organism evidence="7">
    <name type="scientific">viral metagenome</name>
    <dbReference type="NCBI Taxonomy" id="1070528"/>
    <lineage>
        <taxon>unclassified sequences</taxon>
        <taxon>metagenomes</taxon>
        <taxon>organismal metagenomes</taxon>
    </lineage>
</organism>
<dbReference type="EMBL" id="MN739931">
    <property type="protein sequence ID" value="QHT78382.1"/>
    <property type="molecule type" value="Genomic_DNA"/>
</dbReference>
<evidence type="ECO:0000256" key="1">
    <source>
        <dbReference type="ARBA" id="ARBA00022729"/>
    </source>
</evidence>
<dbReference type="GO" id="GO:0009395">
    <property type="term" value="P:phospholipid catabolic process"/>
    <property type="evidence" value="ECO:0007669"/>
    <property type="project" value="TreeGrafter"/>
</dbReference>